<organism evidence="9">
    <name type="scientific">Haptolina brevifila</name>
    <dbReference type="NCBI Taxonomy" id="156173"/>
    <lineage>
        <taxon>Eukaryota</taxon>
        <taxon>Haptista</taxon>
        <taxon>Haptophyta</taxon>
        <taxon>Prymnesiophyceae</taxon>
        <taxon>Prymnesiales</taxon>
        <taxon>Prymnesiaceae</taxon>
        <taxon>Haptolina</taxon>
    </lineage>
</organism>
<proteinExistence type="predicted"/>
<dbReference type="PANTHER" id="PTHR42945">
    <property type="entry name" value="HISTIDINE BIOSYNTHESIS BIFUNCTIONAL PROTEIN"/>
    <property type="match status" value="1"/>
</dbReference>
<name>A0A7S2GC05_9EUKA</name>
<keyword evidence="7" id="KW-0812">Transmembrane</keyword>
<gene>
    <name evidence="9" type="ORF">CBRE1094_LOCUS13451</name>
</gene>
<evidence type="ECO:0000256" key="4">
    <source>
        <dbReference type="ARBA" id="ARBA00022605"/>
    </source>
</evidence>
<accession>A0A7S2GC05</accession>
<keyword evidence="4" id="KW-0028">Amino-acid biosynthesis</keyword>
<dbReference type="Pfam" id="PF01502">
    <property type="entry name" value="PRA-CH"/>
    <property type="match status" value="1"/>
</dbReference>
<dbReference type="SUPFAM" id="SSF141734">
    <property type="entry name" value="HisI-like"/>
    <property type="match status" value="1"/>
</dbReference>
<comment type="catalytic activity">
    <reaction evidence="1">
        <text>1-(5-phospho-beta-D-ribosyl)-5'-AMP + H2O = 1-(5-phospho-beta-D-ribosyl)-5-[(5-phospho-beta-D-ribosylamino)methylideneamino]imidazole-4-carboxamide</text>
        <dbReference type="Rhea" id="RHEA:20049"/>
        <dbReference type="ChEBI" id="CHEBI:15377"/>
        <dbReference type="ChEBI" id="CHEBI:58435"/>
        <dbReference type="ChEBI" id="CHEBI:59457"/>
        <dbReference type="EC" id="3.5.4.19"/>
    </reaction>
</comment>
<evidence type="ECO:0000256" key="1">
    <source>
        <dbReference type="ARBA" id="ARBA00000024"/>
    </source>
</evidence>
<dbReference type="AlphaFoldDB" id="A0A7S2GC05"/>
<feature type="domain" description="Phosphoribosyl-AMP cyclohydrolase" evidence="8">
    <location>
        <begin position="45"/>
        <end position="114"/>
    </location>
</feature>
<dbReference type="InterPro" id="IPR038019">
    <property type="entry name" value="PRib_AMP_CycHydrolase_sf"/>
</dbReference>
<evidence type="ECO:0000256" key="6">
    <source>
        <dbReference type="ARBA" id="ARBA00023102"/>
    </source>
</evidence>
<evidence type="ECO:0000256" key="7">
    <source>
        <dbReference type="SAM" id="Phobius"/>
    </source>
</evidence>
<sequence>MGGGELEEGATLKLDWTKLDKVASKHCDVVPVVVQDSRSGAVLIAAYVNEVALAETFKRRVACLWSTSRNELWVKGATSGDTLDLDDVFINCEQNSLLFKVTPRCKGACHTKNSHGETRVSCYYRRVVSVHGSLKLSHVEVEVPSNQMVSIKRAAAHVLVAWVLSSLLTAAVLTRSRRQ</sequence>
<dbReference type="InterPro" id="IPR002496">
    <property type="entry name" value="PRib_AMP_CycHydrolase_dom"/>
</dbReference>
<dbReference type="Gene3D" id="3.10.20.810">
    <property type="entry name" value="Phosphoribosyl-AMP cyclohydrolase"/>
    <property type="match status" value="1"/>
</dbReference>
<evidence type="ECO:0000256" key="5">
    <source>
        <dbReference type="ARBA" id="ARBA00022801"/>
    </source>
</evidence>
<keyword evidence="6" id="KW-0368">Histidine biosynthesis</keyword>
<dbReference type="UniPathway" id="UPA00031">
    <property type="reaction ID" value="UER00008"/>
</dbReference>
<feature type="transmembrane region" description="Helical" evidence="7">
    <location>
        <begin position="154"/>
        <end position="173"/>
    </location>
</feature>
<keyword evidence="5" id="KW-0378">Hydrolase</keyword>
<evidence type="ECO:0000256" key="3">
    <source>
        <dbReference type="ARBA" id="ARBA00012721"/>
    </source>
</evidence>
<reference evidence="9" key="1">
    <citation type="submission" date="2021-01" db="EMBL/GenBank/DDBJ databases">
        <authorList>
            <person name="Corre E."/>
            <person name="Pelletier E."/>
            <person name="Niang G."/>
            <person name="Scheremetjew M."/>
            <person name="Finn R."/>
            <person name="Kale V."/>
            <person name="Holt S."/>
            <person name="Cochrane G."/>
            <person name="Meng A."/>
            <person name="Brown T."/>
            <person name="Cohen L."/>
        </authorList>
    </citation>
    <scope>NUCLEOTIDE SEQUENCE</scope>
    <source>
        <strain evidence="9">UTEX LB 985</strain>
    </source>
</reference>
<dbReference type="EC" id="3.5.4.19" evidence="3"/>
<keyword evidence="7" id="KW-0472">Membrane</keyword>
<protein>
    <recommendedName>
        <fullName evidence="3">phosphoribosyl-AMP cyclohydrolase</fullName>
        <ecNumber evidence="3">3.5.4.19</ecNumber>
    </recommendedName>
</protein>
<dbReference type="GO" id="GO:0000105">
    <property type="term" value="P:L-histidine biosynthetic process"/>
    <property type="evidence" value="ECO:0007669"/>
    <property type="project" value="UniProtKB-UniPathway"/>
</dbReference>
<comment type="pathway">
    <text evidence="2">Amino-acid biosynthesis; L-histidine biosynthesis; L-histidine from 5-phospho-alpha-D-ribose 1-diphosphate: step 3/9.</text>
</comment>
<dbReference type="PANTHER" id="PTHR42945:SF1">
    <property type="entry name" value="HISTIDINE BIOSYNTHESIS BIFUNCTIONAL PROTEIN HIS7"/>
    <property type="match status" value="1"/>
</dbReference>
<dbReference type="GO" id="GO:0004635">
    <property type="term" value="F:phosphoribosyl-AMP cyclohydrolase activity"/>
    <property type="evidence" value="ECO:0007669"/>
    <property type="project" value="UniProtKB-EC"/>
</dbReference>
<evidence type="ECO:0000256" key="2">
    <source>
        <dbReference type="ARBA" id="ARBA00005169"/>
    </source>
</evidence>
<dbReference type="EMBL" id="HBGU01024767">
    <property type="protein sequence ID" value="CAD9442619.1"/>
    <property type="molecule type" value="Transcribed_RNA"/>
</dbReference>
<evidence type="ECO:0000259" key="8">
    <source>
        <dbReference type="Pfam" id="PF01502"/>
    </source>
</evidence>
<evidence type="ECO:0000313" key="9">
    <source>
        <dbReference type="EMBL" id="CAD9442619.1"/>
    </source>
</evidence>
<keyword evidence="7" id="KW-1133">Transmembrane helix</keyword>